<proteinExistence type="inferred from homology"/>
<evidence type="ECO:0000256" key="1">
    <source>
        <dbReference type="ARBA" id="ARBA00010577"/>
    </source>
</evidence>
<evidence type="ECO:0000256" key="4">
    <source>
        <dbReference type="ARBA" id="ARBA00024746"/>
    </source>
</evidence>
<protein>
    <recommendedName>
        <fullName evidence="2 5">Basal-body rod modification protein FlgD</fullName>
    </recommendedName>
</protein>
<evidence type="ECO:0000256" key="2">
    <source>
        <dbReference type="ARBA" id="ARBA00016013"/>
    </source>
</evidence>
<gene>
    <name evidence="8" type="ORF">SAMN04487865_101325</name>
</gene>
<evidence type="ECO:0000313" key="8">
    <source>
        <dbReference type="EMBL" id="SFK00084.1"/>
    </source>
</evidence>
<dbReference type="Gene3D" id="2.60.40.4070">
    <property type="match status" value="1"/>
</dbReference>
<reference evidence="8 9" key="1">
    <citation type="submission" date="2016-10" db="EMBL/GenBank/DDBJ databases">
        <authorList>
            <person name="Varghese N."/>
            <person name="Submissions S."/>
        </authorList>
    </citation>
    <scope>NUCLEOTIDE SEQUENCE [LARGE SCALE GENOMIC DNA]</scope>
    <source>
        <strain evidence="8 9">22B</strain>
    </source>
</reference>
<evidence type="ECO:0000259" key="7">
    <source>
        <dbReference type="Pfam" id="PF13861"/>
    </source>
</evidence>
<dbReference type="GO" id="GO:0044781">
    <property type="term" value="P:bacterial-type flagellum organization"/>
    <property type="evidence" value="ECO:0007669"/>
    <property type="project" value="UniProtKB-UniRule"/>
</dbReference>
<dbReference type="InterPro" id="IPR005648">
    <property type="entry name" value="FlgD"/>
</dbReference>
<evidence type="ECO:0000313" key="9">
    <source>
        <dbReference type="Proteomes" id="UP000243374"/>
    </source>
</evidence>
<dbReference type="Proteomes" id="UP000243374">
    <property type="component" value="Unassembled WGS sequence"/>
</dbReference>
<name>A0A662ZAK3_9GAMM</name>
<comment type="similarity">
    <text evidence="1 5">Belongs to the FlgD family.</text>
</comment>
<evidence type="ECO:0000256" key="3">
    <source>
        <dbReference type="ARBA" id="ARBA00022795"/>
    </source>
</evidence>
<dbReference type="RefSeq" id="WP_074840080.1">
    <property type="nucleotide sequence ID" value="NZ_CP047056.1"/>
</dbReference>
<dbReference type="InterPro" id="IPR025965">
    <property type="entry name" value="FlgD/Vpr_Ig-like"/>
</dbReference>
<dbReference type="AlphaFoldDB" id="A0A662ZAK3"/>
<keyword evidence="8" id="KW-0966">Cell projection</keyword>
<keyword evidence="9" id="KW-1185">Reference proteome</keyword>
<dbReference type="Gene3D" id="2.30.30.910">
    <property type="match status" value="1"/>
</dbReference>
<dbReference type="Pfam" id="PF13861">
    <property type="entry name" value="FLgD_tudor"/>
    <property type="match status" value="1"/>
</dbReference>
<comment type="function">
    <text evidence="4 5">Required for flagellar hook formation. May act as a scaffolding protein.</text>
</comment>
<dbReference type="Pfam" id="PF13860">
    <property type="entry name" value="FlgD_ig"/>
    <property type="match status" value="1"/>
</dbReference>
<organism evidence="8 9">
    <name type="scientific">Succinivibrio dextrinosolvens</name>
    <dbReference type="NCBI Taxonomy" id="83771"/>
    <lineage>
        <taxon>Bacteria</taxon>
        <taxon>Pseudomonadati</taxon>
        <taxon>Pseudomonadota</taxon>
        <taxon>Gammaproteobacteria</taxon>
        <taxon>Aeromonadales</taxon>
        <taxon>Succinivibrionaceae</taxon>
        <taxon>Succinivibrio</taxon>
    </lineage>
</organism>
<sequence>MSVDFDFSSVGKTSGYIKQQEATAAAKKDNNALDQADFLKLLTTQLNNQDPSSPVDNNQMVSTMSQLSIVENLTTITNGMDNIVNSISSSSALSASSLVGRSVLVDSSTAFFDGNSPLVAQIDAGSGASDVKVSILDSAGSIVSSFSAASVDGVTDFSWDGVMDAESGEMFPAGKYTVMVSGMQGGKEVNLPVKTYGTVGSVVLGNNISDTKLNILGYGEVSLEDVGSISL</sequence>
<dbReference type="EMBL" id="FOSF01000013">
    <property type="protein sequence ID" value="SFK00084.1"/>
    <property type="molecule type" value="Genomic_DNA"/>
</dbReference>
<accession>A0A662ZAK3</accession>
<evidence type="ECO:0000259" key="6">
    <source>
        <dbReference type="Pfam" id="PF13860"/>
    </source>
</evidence>
<dbReference type="Pfam" id="PF03963">
    <property type="entry name" value="FlgD"/>
    <property type="match status" value="1"/>
</dbReference>
<keyword evidence="8" id="KW-0282">Flagellum</keyword>
<feature type="domain" description="FlgD/Vpr Ig-like" evidence="6">
    <location>
        <begin position="111"/>
        <end position="185"/>
    </location>
</feature>
<dbReference type="InterPro" id="IPR025963">
    <property type="entry name" value="FLgD_Tudor"/>
</dbReference>
<keyword evidence="3 5" id="KW-1005">Bacterial flagellum biogenesis</keyword>
<feature type="domain" description="FlgD Tudor-like" evidence="7">
    <location>
        <begin position="90"/>
        <end position="226"/>
    </location>
</feature>
<keyword evidence="8" id="KW-0969">Cilium</keyword>
<dbReference type="OrthoDB" id="9785233at2"/>
<evidence type="ECO:0000256" key="5">
    <source>
        <dbReference type="RuleBase" id="RU362076"/>
    </source>
</evidence>